<evidence type="ECO:0000256" key="7">
    <source>
        <dbReference type="SAM" id="Phobius"/>
    </source>
</evidence>
<dbReference type="Pfam" id="PF07690">
    <property type="entry name" value="MFS_1"/>
    <property type="match status" value="1"/>
</dbReference>
<keyword evidence="3" id="KW-1003">Cell membrane</keyword>
<name>V6J7G2_9BACL</name>
<dbReference type="PATRIC" id="fig|1395513.3.peg.1277"/>
<feature type="transmembrane region" description="Helical" evidence="7">
    <location>
        <begin position="137"/>
        <end position="157"/>
    </location>
</feature>
<gene>
    <name evidence="9" type="ORF">P343_06245</name>
</gene>
<reference evidence="9 10" key="1">
    <citation type="journal article" date="2013" name="Genome Announc.">
        <title>Genome Sequence of Sporolactobacillus laevolacticus DSM442, an Efficient Polymer-Grade D-Lactate Producer from Agricultural Waste Cottonseed as a Nitrogen Source.</title>
        <authorList>
            <person name="Wang H."/>
            <person name="Wang L."/>
            <person name="Ju J."/>
            <person name="Yu B."/>
            <person name="Ma Y."/>
        </authorList>
    </citation>
    <scope>NUCLEOTIDE SEQUENCE [LARGE SCALE GENOMIC DNA]</scope>
    <source>
        <strain evidence="9 10">DSM 442</strain>
    </source>
</reference>
<keyword evidence="2" id="KW-0813">Transport</keyword>
<dbReference type="GO" id="GO:0022857">
    <property type="term" value="F:transmembrane transporter activity"/>
    <property type="evidence" value="ECO:0007669"/>
    <property type="project" value="InterPro"/>
</dbReference>
<dbReference type="GO" id="GO:0005886">
    <property type="term" value="C:plasma membrane"/>
    <property type="evidence" value="ECO:0007669"/>
    <property type="project" value="UniProtKB-SubCell"/>
</dbReference>
<feature type="transmembrane region" description="Helical" evidence="7">
    <location>
        <begin position="343"/>
        <end position="365"/>
    </location>
</feature>
<feature type="transmembrane region" description="Helical" evidence="7">
    <location>
        <begin position="284"/>
        <end position="302"/>
    </location>
</feature>
<accession>V6J7G2</accession>
<dbReference type="SUPFAM" id="SSF103473">
    <property type="entry name" value="MFS general substrate transporter"/>
    <property type="match status" value="1"/>
</dbReference>
<feature type="transmembrane region" description="Helical" evidence="7">
    <location>
        <begin position="98"/>
        <end position="117"/>
    </location>
</feature>
<feature type="transmembrane region" description="Helical" evidence="7">
    <location>
        <begin position="217"/>
        <end position="238"/>
    </location>
</feature>
<dbReference type="Gene3D" id="1.20.1250.20">
    <property type="entry name" value="MFS general substrate transporter like domains"/>
    <property type="match status" value="1"/>
</dbReference>
<dbReference type="OrthoDB" id="9783227at2"/>
<evidence type="ECO:0000256" key="5">
    <source>
        <dbReference type="ARBA" id="ARBA00022989"/>
    </source>
</evidence>
<feature type="transmembrane region" description="Helical" evidence="7">
    <location>
        <begin position="46"/>
        <end position="63"/>
    </location>
</feature>
<evidence type="ECO:0000256" key="1">
    <source>
        <dbReference type="ARBA" id="ARBA00004651"/>
    </source>
</evidence>
<keyword evidence="6 7" id="KW-0472">Membrane</keyword>
<dbReference type="eggNOG" id="COG2271">
    <property type="taxonomic scope" value="Bacteria"/>
</dbReference>
<feature type="transmembrane region" description="Helical" evidence="7">
    <location>
        <begin position="169"/>
        <end position="189"/>
    </location>
</feature>
<evidence type="ECO:0000313" key="10">
    <source>
        <dbReference type="Proteomes" id="UP000018296"/>
    </source>
</evidence>
<dbReference type="RefSeq" id="WP_023509540.1">
    <property type="nucleotide sequence ID" value="NZ_AWTC01000004.1"/>
</dbReference>
<dbReference type="CDD" id="cd06174">
    <property type="entry name" value="MFS"/>
    <property type="match status" value="1"/>
</dbReference>
<sequence length="420" mass="47039">MKPFGKYLALFALAFGSASSYALPYIKYIFYDALLKGLQINNEQLGLLFTFYAGVHLCLYLPGGWMADRFSIRKILVFSFFGTAALCVWLAASMNYRSAIFVWAMLGFSTGFAYWAATVKGVKRLGSNKGQGKMFGFFESFTGLSMAMILFLALYIFSLFHSAVSSLRAVILFYALMNLVAALIVSFFYKESDVYEQERKEEQTQVRFVSVLRKPQIWLASLIIFSGYGLFSGETFFTPYLTRVFGVTVGLSAILSIIRTYVLRFMGTPVGGLLSEKTGSSLKVLLFSFSVTGILLMAFFAVSPGTQFIVVLLLMFTASITTYMAFGIMWATVEEIRVPGSMLGMVIGVTSLIGYMPDLFVHTLFGRWLDLYGNDGYRYIFSFLILLCFIGTLSSTLFIISLKKNRTARKMQAEQVSHTF</sequence>
<dbReference type="InterPro" id="IPR020846">
    <property type="entry name" value="MFS_dom"/>
</dbReference>
<dbReference type="PROSITE" id="PS50850">
    <property type="entry name" value="MFS"/>
    <property type="match status" value="1"/>
</dbReference>
<dbReference type="InterPro" id="IPR011701">
    <property type="entry name" value="MFS"/>
</dbReference>
<dbReference type="Proteomes" id="UP000018296">
    <property type="component" value="Unassembled WGS sequence"/>
</dbReference>
<dbReference type="PANTHER" id="PTHR43124">
    <property type="entry name" value="PURINE EFFLUX PUMP PBUE"/>
    <property type="match status" value="1"/>
</dbReference>
<keyword evidence="10" id="KW-1185">Reference proteome</keyword>
<feature type="transmembrane region" description="Helical" evidence="7">
    <location>
        <begin position="308"/>
        <end position="331"/>
    </location>
</feature>
<evidence type="ECO:0000313" key="9">
    <source>
        <dbReference type="EMBL" id="EST12709.1"/>
    </source>
</evidence>
<dbReference type="PANTHER" id="PTHR43124:SF3">
    <property type="entry name" value="CHLORAMPHENICOL EFFLUX PUMP RV0191"/>
    <property type="match status" value="1"/>
</dbReference>
<feature type="transmembrane region" description="Helical" evidence="7">
    <location>
        <begin position="377"/>
        <end position="402"/>
    </location>
</feature>
<dbReference type="STRING" id="1395513.P343_06245"/>
<evidence type="ECO:0000259" key="8">
    <source>
        <dbReference type="PROSITE" id="PS50850"/>
    </source>
</evidence>
<keyword evidence="5 7" id="KW-1133">Transmembrane helix</keyword>
<evidence type="ECO:0000256" key="6">
    <source>
        <dbReference type="ARBA" id="ARBA00023136"/>
    </source>
</evidence>
<comment type="subcellular location">
    <subcellularLocation>
        <location evidence="1">Cell membrane</location>
        <topology evidence="1">Multi-pass membrane protein</topology>
    </subcellularLocation>
</comment>
<evidence type="ECO:0000256" key="4">
    <source>
        <dbReference type="ARBA" id="ARBA00022692"/>
    </source>
</evidence>
<protein>
    <submittedName>
        <fullName evidence="9">Sugar phosphate permease</fullName>
    </submittedName>
</protein>
<feature type="transmembrane region" description="Helical" evidence="7">
    <location>
        <begin position="75"/>
        <end position="92"/>
    </location>
</feature>
<evidence type="ECO:0000256" key="2">
    <source>
        <dbReference type="ARBA" id="ARBA00022448"/>
    </source>
</evidence>
<proteinExistence type="predicted"/>
<feature type="domain" description="Major facilitator superfamily (MFS) profile" evidence="8">
    <location>
        <begin position="1"/>
        <end position="403"/>
    </location>
</feature>
<dbReference type="EMBL" id="AWTC01000004">
    <property type="protein sequence ID" value="EST12709.1"/>
    <property type="molecule type" value="Genomic_DNA"/>
</dbReference>
<dbReference type="InterPro" id="IPR036259">
    <property type="entry name" value="MFS_trans_sf"/>
</dbReference>
<evidence type="ECO:0000256" key="3">
    <source>
        <dbReference type="ARBA" id="ARBA00022475"/>
    </source>
</evidence>
<feature type="transmembrane region" description="Helical" evidence="7">
    <location>
        <begin position="244"/>
        <end position="263"/>
    </location>
</feature>
<dbReference type="InterPro" id="IPR050189">
    <property type="entry name" value="MFS_Efflux_Transporters"/>
</dbReference>
<comment type="caution">
    <text evidence="9">The sequence shown here is derived from an EMBL/GenBank/DDBJ whole genome shotgun (WGS) entry which is preliminary data.</text>
</comment>
<organism evidence="9 10">
    <name type="scientific">Sporolactobacillus laevolacticus DSM 442</name>
    <dbReference type="NCBI Taxonomy" id="1395513"/>
    <lineage>
        <taxon>Bacteria</taxon>
        <taxon>Bacillati</taxon>
        <taxon>Bacillota</taxon>
        <taxon>Bacilli</taxon>
        <taxon>Bacillales</taxon>
        <taxon>Sporolactobacillaceae</taxon>
        <taxon>Sporolactobacillus</taxon>
    </lineage>
</organism>
<dbReference type="AlphaFoldDB" id="V6J7G2"/>
<keyword evidence="4 7" id="KW-0812">Transmembrane</keyword>